<sequence length="80" mass="8873">MQDLINLLTSSSSDDFIGLFVKAFAVLFAFLYLLYAVVTSRQTQIMNNTFSTKMSSVLAVISFLQIIFAGILILVALFLI</sequence>
<organism evidence="2 3">
    <name type="scientific">Candidatus Roizmanbacteria bacterium GW2011_GWA2_37_7</name>
    <dbReference type="NCBI Taxonomy" id="1618481"/>
    <lineage>
        <taxon>Bacteria</taxon>
        <taxon>Candidatus Roizmaniibacteriota</taxon>
    </lineage>
</organism>
<comment type="caution">
    <text evidence="2">The sequence shown here is derived from an EMBL/GenBank/DDBJ whole genome shotgun (WGS) entry which is preliminary data.</text>
</comment>
<dbReference type="AlphaFoldDB" id="A0A0G0HE33"/>
<evidence type="ECO:0000313" key="3">
    <source>
        <dbReference type="Proteomes" id="UP000034471"/>
    </source>
</evidence>
<gene>
    <name evidence="2" type="ORF">US54_C0054G0002</name>
</gene>
<evidence type="ECO:0000313" key="2">
    <source>
        <dbReference type="EMBL" id="KKQ36800.1"/>
    </source>
</evidence>
<dbReference type="STRING" id="1618481.US54_C0054G0002"/>
<keyword evidence="1" id="KW-0472">Membrane</keyword>
<keyword evidence="1" id="KW-1133">Transmembrane helix</keyword>
<reference evidence="2 3" key="1">
    <citation type="journal article" date="2015" name="Nature">
        <title>rRNA introns, odd ribosomes, and small enigmatic genomes across a large radiation of phyla.</title>
        <authorList>
            <person name="Brown C.T."/>
            <person name="Hug L.A."/>
            <person name="Thomas B.C."/>
            <person name="Sharon I."/>
            <person name="Castelle C.J."/>
            <person name="Singh A."/>
            <person name="Wilkins M.J."/>
            <person name="Williams K.H."/>
            <person name="Banfield J.F."/>
        </authorList>
    </citation>
    <scope>NUCLEOTIDE SEQUENCE [LARGE SCALE GENOMIC DNA]</scope>
</reference>
<dbReference type="InterPro" id="IPR043716">
    <property type="entry name" value="DUF5657"/>
</dbReference>
<keyword evidence="1" id="KW-0812">Transmembrane</keyword>
<feature type="transmembrane region" description="Helical" evidence="1">
    <location>
        <begin position="16"/>
        <end position="37"/>
    </location>
</feature>
<protein>
    <submittedName>
        <fullName evidence="2">Uncharacterized protein</fullName>
    </submittedName>
</protein>
<dbReference type="EMBL" id="LBTJ01000054">
    <property type="protein sequence ID" value="KKQ36800.1"/>
    <property type="molecule type" value="Genomic_DNA"/>
</dbReference>
<accession>A0A0G0HE33</accession>
<dbReference type="Pfam" id="PF18901">
    <property type="entry name" value="DUF5657"/>
    <property type="match status" value="1"/>
</dbReference>
<name>A0A0G0HE33_9BACT</name>
<dbReference type="Proteomes" id="UP000034471">
    <property type="component" value="Unassembled WGS sequence"/>
</dbReference>
<feature type="transmembrane region" description="Helical" evidence="1">
    <location>
        <begin position="57"/>
        <end position="79"/>
    </location>
</feature>
<evidence type="ECO:0000256" key="1">
    <source>
        <dbReference type="SAM" id="Phobius"/>
    </source>
</evidence>
<proteinExistence type="predicted"/>